<reference evidence="1 2" key="1">
    <citation type="submission" date="2015-07" db="EMBL/GenBank/DDBJ databases">
        <authorList>
            <person name="Noorani M."/>
        </authorList>
    </citation>
    <scope>NUCLEOTIDE SEQUENCE [LARGE SCALE GENOMIC DNA]</scope>
    <source>
        <strain evidence="1 2">CECT 7802</strain>
    </source>
</reference>
<proteinExistence type="predicted"/>
<evidence type="ECO:0000313" key="1">
    <source>
        <dbReference type="EMBL" id="CTQ51447.1"/>
    </source>
</evidence>
<protein>
    <submittedName>
        <fullName evidence="1">Uncharacterized protein</fullName>
    </submittedName>
</protein>
<sequence>MSERRTASGRVNSAKTACDLGLDKGRVMVDAYNRDIPSAVNDAVIAGHVLDSKGVGCRIV</sequence>
<dbReference type="EMBL" id="CXSU01000012">
    <property type="protein sequence ID" value="CTQ51447.1"/>
    <property type="molecule type" value="Genomic_DNA"/>
</dbReference>
<dbReference type="AlphaFoldDB" id="A0A0M6YQC5"/>
<organism evidence="1 2">
    <name type="scientific">Jannaschia donghaensis</name>
    <dbReference type="NCBI Taxonomy" id="420998"/>
    <lineage>
        <taxon>Bacteria</taxon>
        <taxon>Pseudomonadati</taxon>
        <taxon>Pseudomonadota</taxon>
        <taxon>Alphaproteobacteria</taxon>
        <taxon>Rhodobacterales</taxon>
        <taxon>Roseobacteraceae</taxon>
        <taxon>Jannaschia</taxon>
    </lineage>
</organism>
<evidence type="ECO:0000313" key="2">
    <source>
        <dbReference type="Proteomes" id="UP000049222"/>
    </source>
</evidence>
<name>A0A0M6YQC5_9RHOB</name>
<accession>A0A0M6YQC5</accession>
<keyword evidence="2" id="KW-1185">Reference proteome</keyword>
<gene>
    <name evidence="1" type="ORF">JDO7802_03487</name>
</gene>
<dbReference type="Proteomes" id="UP000049222">
    <property type="component" value="Unassembled WGS sequence"/>
</dbReference>